<evidence type="ECO:0000256" key="5">
    <source>
        <dbReference type="ARBA" id="ARBA00022989"/>
    </source>
</evidence>
<dbReference type="CDD" id="cd07571">
    <property type="entry name" value="ALP_N-acyl_transferase"/>
    <property type="match status" value="1"/>
</dbReference>
<dbReference type="GO" id="GO:0042158">
    <property type="term" value="P:lipoprotein biosynthetic process"/>
    <property type="evidence" value="ECO:0007669"/>
    <property type="project" value="UniProtKB-UniRule"/>
</dbReference>
<keyword evidence="6 8" id="KW-0472">Membrane</keyword>
<dbReference type="HAMAP" id="MF_01148">
    <property type="entry name" value="Lnt"/>
    <property type="match status" value="1"/>
</dbReference>
<keyword evidence="10" id="KW-0449">Lipoprotein</keyword>
<dbReference type="GO" id="GO:0005886">
    <property type="term" value="C:plasma membrane"/>
    <property type="evidence" value="ECO:0007669"/>
    <property type="project" value="UniProtKB-SubCell"/>
</dbReference>
<dbReference type="InterPro" id="IPR036526">
    <property type="entry name" value="C-N_Hydrolase_sf"/>
</dbReference>
<feature type="transmembrane region" description="Helical" evidence="8">
    <location>
        <begin position="195"/>
        <end position="212"/>
    </location>
</feature>
<dbReference type="NCBIfam" id="TIGR00546">
    <property type="entry name" value="lnt"/>
    <property type="match status" value="1"/>
</dbReference>
<sequence length="530" mass="55769">MMARTATQPWRLASTRWPAVTLVVLAAVGGLLASLAFAPIGWAPCAVLAVVVLGWCVRRARGLGAALASGWAFGVAFMGTSLIWQTEILILSYAGMTLATSLVYVGVALAGFLTRDLRAWPIFGAAAWSLCEFVISVWPFDGFGWMRLGYTQLDTPLAGLYPLVGAAGVTFVVAALGQVLLALLEAPGWSTGSTVAWVLVAVLAAGAGGSLIRPTSDGEVAVGWVQGGAPGGGVYGLGPARTITYNSRDETAALMRRVDAGELPRPQFIAWPENSTDMDPRADVPTRAAVEEAVAVAGVPILVGSIYEDVAAETRQTVALWWTDAGADLTYAKRNLVPFGEWIPGRDLLLPLIPELRYVGAQSVPGTEPGSFPARLPDGRTVEVGVAICYEVIFPGTLYQAVDAGAQVMIVQSSNAMYQGTNQIAQQFTATRVRAAEMRRTIQVVTTSGVSGLIGPQGQVLRQAPDSVAASGVDVLPLETTPATPAMRLQSWLEYGLSLIAASGMVWGLSRRVAARRGGTMEGKSSPRRA</sequence>
<keyword evidence="2 8" id="KW-1003">Cell membrane</keyword>
<evidence type="ECO:0000256" key="6">
    <source>
        <dbReference type="ARBA" id="ARBA00023136"/>
    </source>
</evidence>
<name>A0A6G7Y9M2_9ACTN</name>
<evidence type="ECO:0000256" key="3">
    <source>
        <dbReference type="ARBA" id="ARBA00022679"/>
    </source>
</evidence>
<feature type="transmembrane region" description="Helical" evidence="8">
    <location>
        <begin position="120"/>
        <end position="140"/>
    </location>
</feature>
<comment type="catalytic activity">
    <reaction evidence="8">
        <text>N-terminal S-1,2-diacyl-sn-glyceryl-L-cysteinyl-[lipoprotein] + a glycerophospholipid = N-acyl-S-1,2-diacyl-sn-glyceryl-L-cysteinyl-[lipoprotein] + a 2-acyl-sn-glycero-3-phospholipid + H(+)</text>
        <dbReference type="Rhea" id="RHEA:48228"/>
        <dbReference type="Rhea" id="RHEA-COMP:14681"/>
        <dbReference type="Rhea" id="RHEA-COMP:14684"/>
        <dbReference type="ChEBI" id="CHEBI:15378"/>
        <dbReference type="ChEBI" id="CHEBI:136912"/>
        <dbReference type="ChEBI" id="CHEBI:140656"/>
        <dbReference type="ChEBI" id="CHEBI:140657"/>
        <dbReference type="ChEBI" id="CHEBI:140660"/>
        <dbReference type="EC" id="2.3.1.269"/>
    </reaction>
</comment>
<dbReference type="Pfam" id="PF20154">
    <property type="entry name" value="LNT_N"/>
    <property type="match status" value="1"/>
</dbReference>
<dbReference type="AlphaFoldDB" id="A0A6G7Y9M2"/>
<dbReference type="InterPro" id="IPR045378">
    <property type="entry name" value="LNT_N"/>
</dbReference>
<dbReference type="PANTHER" id="PTHR38686">
    <property type="entry name" value="APOLIPOPROTEIN N-ACYLTRANSFERASE"/>
    <property type="match status" value="1"/>
</dbReference>
<dbReference type="SUPFAM" id="SSF56317">
    <property type="entry name" value="Carbon-nitrogen hydrolase"/>
    <property type="match status" value="1"/>
</dbReference>
<comment type="function">
    <text evidence="8">Catalyzes the phospholipid dependent N-acylation of the N-terminal cysteine of apolipoprotein, the last step in lipoprotein maturation.</text>
</comment>
<feature type="domain" description="CN hydrolase" evidence="9">
    <location>
        <begin position="230"/>
        <end position="482"/>
    </location>
</feature>
<dbReference type="KEGG" id="prv:G7070_16040"/>
<protein>
    <recommendedName>
        <fullName evidence="8">Apolipoprotein N-acyltransferase</fullName>
        <shortName evidence="8">ALP N-acyltransferase</shortName>
        <ecNumber evidence="8">2.3.1.269</ecNumber>
    </recommendedName>
</protein>
<dbReference type="InterPro" id="IPR003010">
    <property type="entry name" value="C-N_Hydrolase"/>
</dbReference>
<keyword evidence="5 8" id="KW-1133">Transmembrane helix</keyword>
<keyword evidence="11" id="KW-1185">Reference proteome</keyword>
<comment type="similarity">
    <text evidence="8">Belongs to the CN hydrolase family. Apolipoprotein N-acyltransferase subfamily.</text>
</comment>
<dbReference type="PROSITE" id="PS50263">
    <property type="entry name" value="CN_HYDROLASE"/>
    <property type="match status" value="1"/>
</dbReference>
<dbReference type="Gene3D" id="3.60.110.10">
    <property type="entry name" value="Carbon-nitrogen hydrolase"/>
    <property type="match status" value="1"/>
</dbReference>
<dbReference type="Pfam" id="PF00795">
    <property type="entry name" value="CN_hydrolase"/>
    <property type="match status" value="1"/>
</dbReference>
<evidence type="ECO:0000256" key="4">
    <source>
        <dbReference type="ARBA" id="ARBA00022692"/>
    </source>
</evidence>
<reference evidence="10 11" key="1">
    <citation type="submission" date="2020-03" db="EMBL/GenBank/DDBJ databases">
        <title>Propioniciclava sp. nov., isolated from Hydrophilus acuminatus.</title>
        <authorList>
            <person name="Hyun D.-W."/>
            <person name="Bae J.-W."/>
        </authorList>
    </citation>
    <scope>NUCLEOTIDE SEQUENCE [LARGE SCALE GENOMIC DNA]</scope>
    <source>
        <strain evidence="10 11">HDW11</strain>
    </source>
</reference>
<dbReference type="GO" id="GO:0016410">
    <property type="term" value="F:N-acyltransferase activity"/>
    <property type="evidence" value="ECO:0007669"/>
    <property type="project" value="UniProtKB-UniRule"/>
</dbReference>
<evidence type="ECO:0000256" key="8">
    <source>
        <dbReference type="HAMAP-Rule" id="MF_01148"/>
    </source>
</evidence>
<dbReference type="EC" id="2.3.1.269" evidence="8"/>
<evidence type="ECO:0000313" key="11">
    <source>
        <dbReference type="Proteomes" id="UP000501058"/>
    </source>
</evidence>
<evidence type="ECO:0000256" key="2">
    <source>
        <dbReference type="ARBA" id="ARBA00022475"/>
    </source>
</evidence>
<evidence type="ECO:0000313" key="10">
    <source>
        <dbReference type="EMBL" id="QIK73493.1"/>
    </source>
</evidence>
<accession>A0A6G7Y9M2</accession>
<keyword evidence="3 8" id="KW-0808">Transferase</keyword>
<evidence type="ECO:0000256" key="7">
    <source>
        <dbReference type="ARBA" id="ARBA00023315"/>
    </source>
</evidence>
<keyword evidence="7 8" id="KW-0012">Acyltransferase</keyword>
<dbReference type="Proteomes" id="UP000501058">
    <property type="component" value="Chromosome"/>
</dbReference>
<gene>
    <name evidence="8 10" type="primary">lnt</name>
    <name evidence="10" type="ORF">G7070_16040</name>
</gene>
<feature type="transmembrane region" description="Helical" evidence="8">
    <location>
        <begin position="20"/>
        <end position="53"/>
    </location>
</feature>
<evidence type="ECO:0000259" key="9">
    <source>
        <dbReference type="PROSITE" id="PS50263"/>
    </source>
</evidence>
<comment type="pathway">
    <text evidence="8">Protein modification; lipoprotein biosynthesis (N-acyl transfer).</text>
</comment>
<keyword evidence="4 8" id="KW-0812">Transmembrane</keyword>
<comment type="subcellular location">
    <subcellularLocation>
        <location evidence="1 8">Cell membrane</location>
        <topology evidence="1 8">Multi-pass membrane protein</topology>
    </subcellularLocation>
</comment>
<feature type="transmembrane region" description="Helical" evidence="8">
    <location>
        <begin position="65"/>
        <end position="84"/>
    </location>
</feature>
<proteinExistence type="inferred from homology"/>
<organism evidence="10 11">
    <name type="scientific">Propioniciclava coleopterorum</name>
    <dbReference type="NCBI Taxonomy" id="2714937"/>
    <lineage>
        <taxon>Bacteria</taxon>
        <taxon>Bacillati</taxon>
        <taxon>Actinomycetota</taxon>
        <taxon>Actinomycetes</taxon>
        <taxon>Propionibacteriales</taxon>
        <taxon>Propionibacteriaceae</taxon>
        <taxon>Propioniciclava</taxon>
    </lineage>
</organism>
<feature type="transmembrane region" description="Helical" evidence="8">
    <location>
        <begin position="160"/>
        <end position="183"/>
    </location>
</feature>
<dbReference type="EMBL" id="CP049865">
    <property type="protein sequence ID" value="QIK73493.1"/>
    <property type="molecule type" value="Genomic_DNA"/>
</dbReference>
<dbReference type="UniPathway" id="UPA00666"/>
<dbReference type="InterPro" id="IPR004563">
    <property type="entry name" value="Apolipo_AcylTrfase"/>
</dbReference>
<feature type="transmembrane region" description="Helical" evidence="8">
    <location>
        <begin position="90"/>
        <end position="113"/>
    </location>
</feature>
<evidence type="ECO:0000256" key="1">
    <source>
        <dbReference type="ARBA" id="ARBA00004651"/>
    </source>
</evidence>
<dbReference type="PANTHER" id="PTHR38686:SF1">
    <property type="entry name" value="APOLIPOPROTEIN N-ACYLTRANSFERASE"/>
    <property type="match status" value="1"/>
</dbReference>